<gene>
    <name evidence="3" type="ORF">GO816_06070</name>
</gene>
<dbReference type="Proteomes" id="UP000434850">
    <property type="component" value="Unassembled WGS sequence"/>
</dbReference>
<feature type="chain" id="PRO_5026178920" evidence="2">
    <location>
        <begin position="22"/>
        <end position="74"/>
    </location>
</feature>
<comment type="caution">
    <text evidence="3">The sequence shown here is derived from an EMBL/GenBank/DDBJ whole genome shotgun (WGS) entry which is preliminary data.</text>
</comment>
<feature type="region of interest" description="Disordered" evidence="1">
    <location>
        <begin position="22"/>
        <end position="74"/>
    </location>
</feature>
<organism evidence="3 4">
    <name type="scientific">Mucilaginibacter aquatilis</name>
    <dbReference type="NCBI Taxonomy" id="1517760"/>
    <lineage>
        <taxon>Bacteria</taxon>
        <taxon>Pseudomonadati</taxon>
        <taxon>Bacteroidota</taxon>
        <taxon>Sphingobacteriia</taxon>
        <taxon>Sphingobacteriales</taxon>
        <taxon>Sphingobacteriaceae</taxon>
        <taxon>Mucilaginibacter</taxon>
    </lineage>
</organism>
<feature type="compositionally biased region" description="Low complexity" evidence="1">
    <location>
        <begin position="50"/>
        <end position="62"/>
    </location>
</feature>
<evidence type="ECO:0000313" key="3">
    <source>
        <dbReference type="EMBL" id="MVN90686.1"/>
    </source>
</evidence>
<keyword evidence="2" id="KW-0732">Signal</keyword>
<reference evidence="3 4" key="1">
    <citation type="submission" date="2019-12" db="EMBL/GenBank/DDBJ databases">
        <title>Mucilaginibacter sp. HME9299 genome sequencing and assembly.</title>
        <authorList>
            <person name="Kang H."/>
            <person name="Kim H."/>
            <person name="Joh K."/>
        </authorList>
    </citation>
    <scope>NUCLEOTIDE SEQUENCE [LARGE SCALE GENOMIC DNA]</scope>
    <source>
        <strain evidence="3 4">HME9299</strain>
    </source>
</reference>
<feature type="compositionally biased region" description="Polar residues" evidence="1">
    <location>
        <begin position="22"/>
        <end position="38"/>
    </location>
</feature>
<name>A0A6I4IAX6_9SPHI</name>
<accession>A0A6I4IAX6</accession>
<dbReference type="PROSITE" id="PS51257">
    <property type="entry name" value="PROKAR_LIPOPROTEIN"/>
    <property type="match status" value="1"/>
</dbReference>
<evidence type="ECO:0000256" key="1">
    <source>
        <dbReference type="SAM" id="MobiDB-lite"/>
    </source>
</evidence>
<evidence type="ECO:0000313" key="4">
    <source>
        <dbReference type="Proteomes" id="UP000434850"/>
    </source>
</evidence>
<feature type="signal peptide" evidence="2">
    <location>
        <begin position="1"/>
        <end position="21"/>
    </location>
</feature>
<dbReference type="AlphaFoldDB" id="A0A6I4IAX6"/>
<proteinExistence type="predicted"/>
<sequence>MKLIRNILGVTAIALSLAACGNSQDKSVGGSSDTTENASDVGATSVGGLDSTRTDSTTMDSSQAEGNATPTGRP</sequence>
<feature type="compositionally biased region" description="Polar residues" evidence="1">
    <location>
        <begin position="63"/>
        <end position="74"/>
    </location>
</feature>
<dbReference type="EMBL" id="WQLA01000002">
    <property type="protein sequence ID" value="MVN90686.1"/>
    <property type="molecule type" value="Genomic_DNA"/>
</dbReference>
<evidence type="ECO:0000256" key="2">
    <source>
        <dbReference type="SAM" id="SignalP"/>
    </source>
</evidence>
<dbReference type="RefSeq" id="WP_157540460.1">
    <property type="nucleotide sequence ID" value="NZ_WQLA01000002.1"/>
</dbReference>
<protein>
    <submittedName>
        <fullName evidence="3">Uncharacterized protein</fullName>
    </submittedName>
</protein>
<keyword evidence="4" id="KW-1185">Reference proteome</keyword>